<name>A0ABS4JPC0_9FIRM</name>
<organism evidence="8 9">
    <name type="scientific">Symbiobacterium terraclitae</name>
    <dbReference type="NCBI Taxonomy" id="557451"/>
    <lineage>
        <taxon>Bacteria</taxon>
        <taxon>Bacillati</taxon>
        <taxon>Bacillota</taxon>
        <taxon>Clostridia</taxon>
        <taxon>Eubacteriales</taxon>
        <taxon>Symbiobacteriaceae</taxon>
        <taxon>Symbiobacterium</taxon>
    </lineage>
</organism>
<proteinExistence type="inferred from homology"/>
<evidence type="ECO:0000259" key="7">
    <source>
        <dbReference type="Pfam" id="PF02683"/>
    </source>
</evidence>
<evidence type="ECO:0000256" key="1">
    <source>
        <dbReference type="ARBA" id="ARBA00004141"/>
    </source>
</evidence>
<evidence type="ECO:0000256" key="5">
    <source>
        <dbReference type="ARBA" id="ARBA00023136"/>
    </source>
</evidence>
<dbReference type="Pfam" id="PF02683">
    <property type="entry name" value="DsbD_TM"/>
    <property type="match status" value="1"/>
</dbReference>
<comment type="subcellular location">
    <subcellularLocation>
        <location evidence="1">Membrane</location>
        <topology evidence="1">Multi-pass membrane protein</topology>
    </subcellularLocation>
</comment>
<protein>
    <submittedName>
        <fullName evidence="8">Cytochrome c-type biogenesis protein</fullName>
    </submittedName>
</protein>
<dbReference type="InterPro" id="IPR051790">
    <property type="entry name" value="Cytochrome_c-biogenesis_DsbD"/>
</dbReference>
<dbReference type="InterPro" id="IPR003834">
    <property type="entry name" value="Cyt_c_assmbl_TM_dom"/>
</dbReference>
<keyword evidence="5 6" id="KW-0472">Membrane</keyword>
<dbReference type="PANTHER" id="PTHR31272:SF4">
    <property type="entry name" value="CYTOCHROME C-TYPE BIOGENESIS PROTEIN HI_1454-RELATED"/>
    <property type="match status" value="1"/>
</dbReference>
<feature type="transmembrane region" description="Helical" evidence="6">
    <location>
        <begin position="87"/>
        <end position="107"/>
    </location>
</feature>
<keyword evidence="3 6" id="KW-0812">Transmembrane</keyword>
<feature type="domain" description="Cytochrome C biogenesis protein transmembrane" evidence="7">
    <location>
        <begin position="6"/>
        <end position="214"/>
    </location>
</feature>
<feature type="transmembrane region" description="Helical" evidence="6">
    <location>
        <begin position="162"/>
        <end position="185"/>
    </location>
</feature>
<evidence type="ECO:0000256" key="6">
    <source>
        <dbReference type="SAM" id="Phobius"/>
    </source>
</evidence>
<comment type="similarity">
    <text evidence="2">Belongs to the DsbD family.</text>
</comment>
<keyword evidence="4 6" id="KW-1133">Transmembrane helix</keyword>
<keyword evidence="9" id="KW-1185">Reference proteome</keyword>
<evidence type="ECO:0000256" key="2">
    <source>
        <dbReference type="ARBA" id="ARBA00006143"/>
    </source>
</evidence>
<dbReference type="Proteomes" id="UP001519289">
    <property type="component" value="Unassembled WGS sequence"/>
</dbReference>
<feature type="transmembrane region" description="Helical" evidence="6">
    <location>
        <begin position="6"/>
        <end position="26"/>
    </location>
</feature>
<evidence type="ECO:0000313" key="8">
    <source>
        <dbReference type="EMBL" id="MBP2016815.1"/>
    </source>
</evidence>
<sequence>MATPNLFLAFGAGVLSFVSPCVLPIYPSFLSYVTGVSVAEISAGSRAVRVRVLKHSLAFFAGFSVIYIALGLTASALGSFFYSSRSWLPVAGGIFVAVMGLTLMGVLRIPFLMRDTRRQLASRPEGYLGSALIGLTFAAGWTPCIGPILGAVLALAATSPGYGGLLLLAYSVGFALPFIGMAYALGSVRKLAQYSLAIERVGGAIMVVMGIMLATGTMERLSAWLLEVTGFTGF</sequence>
<reference evidence="8 9" key="1">
    <citation type="submission" date="2021-03" db="EMBL/GenBank/DDBJ databases">
        <title>Genomic Encyclopedia of Type Strains, Phase IV (KMG-IV): sequencing the most valuable type-strain genomes for metagenomic binning, comparative biology and taxonomic classification.</title>
        <authorList>
            <person name="Goeker M."/>
        </authorList>
    </citation>
    <scope>NUCLEOTIDE SEQUENCE [LARGE SCALE GENOMIC DNA]</scope>
    <source>
        <strain evidence="8 9">DSM 27138</strain>
    </source>
</reference>
<dbReference type="PANTHER" id="PTHR31272">
    <property type="entry name" value="CYTOCHROME C-TYPE BIOGENESIS PROTEIN HI_1454-RELATED"/>
    <property type="match status" value="1"/>
</dbReference>
<dbReference type="EMBL" id="JAGGLG010000001">
    <property type="protein sequence ID" value="MBP2016815.1"/>
    <property type="molecule type" value="Genomic_DNA"/>
</dbReference>
<evidence type="ECO:0000313" key="9">
    <source>
        <dbReference type="Proteomes" id="UP001519289"/>
    </source>
</evidence>
<comment type="caution">
    <text evidence="8">The sequence shown here is derived from an EMBL/GenBank/DDBJ whole genome shotgun (WGS) entry which is preliminary data.</text>
</comment>
<feature type="transmembrane region" description="Helical" evidence="6">
    <location>
        <begin position="127"/>
        <end position="156"/>
    </location>
</feature>
<evidence type="ECO:0000256" key="4">
    <source>
        <dbReference type="ARBA" id="ARBA00022989"/>
    </source>
</evidence>
<feature type="transmembrane region" description="Helical" evidence="6">
    <location>
        <begin position="197"/>
        <end position="218"/>
    </location>
</feature>
<gene>
    <name evidence="8" type="ORF">J2Z79_000188</name>
</gene>
<evidence type="ECO:0000256" key="3">
    <source>
        <dbReference type="ARBA" id="ARBA00022692"/>
    </source>
</evidence>
<dbReference type="RefSeq" id="WP_209464960.1">
    <property type="nucleotide sequence ID" value="NZ_JAGGLG010000001.1"/>
</dbReference>
<accession>A0ABS4JPC0</accession>
<feature type="transmembrane region" description="Helical" evidence="6">
    <location>
        <begin position="57"/>
        <end position="81"/>
    </location>
</feature>